<evidence type="ECO:0000313" key="2">
    <source>
        <dbReference type="EMBL" id="OGC56938.1"/>
    </source>
</evidence>
<dbReference type="Proteomes" id="UP000177763">
    <property type="component" value="Unassembled WGS sequence"/>
</dbReference>
<dbReference type="EMBL" id="MEVN01000026">
    <property type="protein sequence ID" value="OGC56938.1"/>
    <property type="molecule type" value="Genomic_DNA"/>
</dbReference>
<proteinExistence type="predicted"/>
<keyword evidence="1" id="KW-1133">Transmembrane helix</keyword>
<evidence type="ECO:0000313" key="3">
    <source>
        <dbReference type="Proteomes" id="UP000177763"/>
    </source>
</evidence>
<evidence type="ECO:0000256" key="1">
    <source>
        <dbReference type="SAM" id="Phobius"/>
    </source>
</evidence>
<keyword evidence="1" id="KW-0812">Transmembrane</keyword>
<accession>A0A1F4VJ76</accession>
<dbReference type="AlphaFoldDB" id="A0A1F4VJ76"/>
<comment type="caution">
    <text evidence="2">The sequence shown here is derived from an EMBL/GenBank/DDBJ whole genome shotgun (WGS) entry which is preliminary data.</text>
</comment>
<feature type="transmembrane region" description="Helical" evidence="1">
    <location>
        <begin position="56"/>
        <end position="77"/>
    </location>
</feature>
<name>A0A1F4VJ76_UNCKA</name>
<reference evidence="2 3" key="1">
    <citation type="journal article" date="2016" name="Nat. Commun.">
        <title>Thousands of microbial genomes shed light on interconnected biogeochemical processes in an aquifer system.</title>
        <authorList>
            <person name="Anantharaman K."/>
            <person name="Brown C.T."/>
            <person name="Hug L.A."/>
            <person name="Sharon I."/>
            <person name="Castelle C.J."/>
            <person name="Probst A.J."/>
            <person name="Thomas B.C."/>
            <person name="Singh A."/>
            <person name="Wilkins M.J."/>
            <person name="Karaoz U."/>
            <person name="Brodie E.L."/>
            <person name="Williams K.H."/>
            <person name="Hubbard S.S."/>
            <person name="Banfield J.F."/>
        </authorList>
    </citation>
    <scope>NUCLEOTIDE SEQUENCE [LARGE SCALE GENOMIC DNA]</scope>
</reference>
<protein>
    <submittedName>
        <fullName evidence="2">Uncharacterized protein</fullName>
    </submittedName>
</protein>
<keyword evidence="1" id="KW-0472">Membrane</keyword>
<gene>
    <name evidence="2" type="ORF">A3H26_01405</name>
</gene>
<sequence length="184" mass="20177">MAETPSKNPISNFLRNNTSVSKTKDDSTLLEIHIGNPLRKITQLLEEIKKQKAFSFTLKGSLGIMGVALALSVFGFFGGSKMLCDKGVQTKLGTLKVLTISESEPSIPLLGPVINYYKKIFSIPTSVKHDRTILASQEGIIHLPYTRDVSFTEFANQNTFATGEYDSCSKTLKVSGSKSLELIQ</sequence>
<organism evidence="2 3">
    <name type="scientific">candidate division WWE3 bacterium RIFCSPLOWO2_12_FULL_36_10</name>
    <dbReference type="NCBI Taxonomy" id="1802630"/>
    <lineage>
        <taxon>Bacteria</taxon>
        <taxon>Katanobacteria</taxon>
    </lineage>
</organism>